<evidence type="ECO:0000259" key="1">
    <source>
        <dbReference type="Pfam" id="PF01208"/>
    </source>
</evidence>
<gene>
    <name evidence="2" type="ORF">DEHRE_10505</name>
</gene>
<dbReference type="Proteomes" id="UP000018934">
    <property type="component" value="Chromosome"/>
</dbReference>
<proteinExistence type="predicted"/>
<sequence length="391" mass="44382">MSEVMNLYQERLNRIFKTLRLEQADRVPVLGTYGTWSSYFAGYTDAETNWDTDKCGKALMKVADELPVDMIHMIYNRPGGVYQALGSSAFHYLSDSNIVQYSDESAQIMKDDEYPEFTKDPFRFLVEKVLPRKYAELAKDSPMRDLAFAKGAMKFGMYGGQKGAIEGSLAAQYGMPLLFDGIILHPMDWIADFFRGIKGVFGDIRRRPAEFAEAIQAFTPLVIRLGMGQVHMGPPKPNPKVLLFPLHLPTMLKVADFDKYYWPSFKMIMEFFAAHNVYVIPFYEGDWSRYYNHLQELPAKKTGGWFEHGDPKEIKDKLKDTMCVIGLFPATLLQYGTKEECIAKAKELLDNLAPGGGYIFGTDKELLAPADGKAENIIAVNEFVMEYGIYK</sequence>
<dbReference type="EMBL" id="CP007033">
    <property type="protein sequence ID" value="AHF10450.1"/>
    <property type="molecule type" value="Genomic_DNA"/>
</dbReference>
<feature type="domain" description="Uroporphyrinogen decarboxylase (URO-D)" evidence="1">
    <location>
        <begin position="196"/>
        <end position="383"/>
    </location>
</feature>
<evidence type="ECO:0000313" key="2">
    <source>
        <dbReference type="EMBL" id="AHF10450.1"/>
    </source>
</evidence>
<reference evidence="2 3" key="1">
    <citation type="journal article" date="2013" name="Stand. Genomic Sci.">
        <title>Complete genome sequence of Dehalobacter restrictus PER-K23(T.).</title>
        <authorList>
            <person name="Kruse T."/>
            <person name="Maillard J."/>
            <person name="Goodwin L."/>
            <person name="Woyke T."/>
            <person name="Teshima H."/>
            <person name="Bruce D."/>
            <person name="Detter C."/>
            <person name="Tapia R."/>
            <person name="Han C."/>
            <person name="Huntemann M."/>
            <person name="Wei C.L."/>
            <person name="Han J."/>
            <person name="Chen A."/>
            <person name="Kyrpides N."/>
            <person name="Szeto E."/>
            <person name="Markowitz V."/>
            <person name="Ivanova N."/>
            <person name="Pagani I."/>
            <person name="Pati A."/>
            <person name="Pitluck S."/>
            <person name="Nolan M."/>
            <person name="Holliger C."/>
            <person name="Smidt H."/>
        </authorList>
    </citation>
    <scope>NUCLEOTIDE SEQUENCE [LARGE SCALE GENOMIC DNA]</scope>
    <source>
        <strain evidence="3">DSM 9455</strain>
    </source>
</reference>
<dbReference type="InterPro" id="IPR038071">
    <property type="entry name" value="UROD/MetE-like_sf"/>
</dbReference>
<keyword evidence="3" id="KW-1185">Reference proteome</keyword>
<dbReference type="InterPro" id="IPR000257">
    <property type="entry name" value="Uroporphyrinogen_deCOase"/>
</dbReference>
<name>A0ABN4BWR4_DEHRP</name>
<dbReference type="SUPFAM" id="SSF51726">
    <property type="entry name" value="UROD/MetE-like"/>
    <property type="match status" value="1"/>
</dbReference>
<evidence type="ECO:0000313" key="3">
    <source>
        <dbReference type="Proteomes" id="UP000018934"/>
    </source>
</evidence>
<protein>
    <submittedName>
        <fullName evidence="2">Uroporphyrinogen decarboxylase</fullName>
    </submittedName>
</protein>
<dbReference type="RefSeq" id="WP_025205954.1">
    <property type="nucleotide sequence ID" value="NZ_CP007033.1"/>
</dbReference>
<organism evidence="2 3">
    <name type="scientific">Dehalobacter restrictus (strain DSM 9455 / PER-K23)</name>
    <dbReference type="NCBI Taxonomy" id="871738"/>
    <lineage>
        <taxon>Bacteria</taxon>
        <taxon>Bacillati</taxon>
        <taxon>Bacillota</taxon>
        <taxon>Clostridia</taxon>
        <taxon>Eubacteriales</taxon>
        <taxon>Desulfitobacteriaceae</taxon>
        <taxon>Dehalobacter</taxon>
    </lineage>
</organism>
<dbReference type="Pfam" id="PF01208">
    <property type="entry name" value="URO-D"/>
    <property type="match status" value="1"/>
</dbReference>
<dbReference type="Gene3D" id="3.20.20.210">
    <property type="match status" value="1"/>
</dbReference>
<accession>A0ABN4BWR4</accession>